<dbReference type="PANTHER" id="PTHR37534:SF49">
    <property type="entry name" value="LYSINE BIOSYNTHESIS REGULATORY PROTEIN LYS14"/>
    <property type="match status" value="1"/>
</dbReference>
<comment type="subcellular location">
    <subcellularLocation>
        <location evidence="1">Nucleus</location>
    </subcellularLocation>
</comment>
<feature type="compositionally biased region" description="Low complexity" evidence="6">
    <location>
        <begin position="324"/>
        <end position="336"/>
    </location>
</feature>
<dbReference type="PANTHER" id="PTHR37534">
    <property type="entry name" value="TRANSCRIPTIONAL ACTIVATOR PROTEIN UGA3"/>
    <property type="match status" value="1"/>
</dbReference>
<proteinExistence type="predicted"/>
<feature type="region of interest" description="Disordered" evidence="6">
    <location>
        <begin position="63"/>
        <end position="124"/>
    </location>
</feature>
<keyword evidence="4" id="KW-0804">Transcription</keyword>
<dbReference type="PROSITE" id="PS50048">
    <property type="entry name" value="ZN2_CY6_FUNGAL_2"/>
    <property type="match status" value="1"/>
</dbReference>
<accession>A0A5M3Z6V8</accession>
<feature type="region of interest" description="Disordered" evidence="6">
    <location>
        <begin position="299"/>
        <end position="338"/>
    </location>
</feature>
<dbReference type="InterPro" id="IPR001138">
    <property type="entry name" value="Zn2Cys6_DnaBD"/>
</dbReference>
<dbReference type="Pfam" id="PF00172">
    <property type="entry name" value="Zn_clus"/>
    <property type="match status" value="1"/>
</dbReference>
<dbReference type="InterPro" id="IPR036864">
    <property type="entry name" value="Zn2-C6_fun-type_DNA-bd_sf"/>
</dbReference>
<dbReference type="VEuPathDB" id="FungiDB:ATEG_07099"/>
<evidence type="ECO:0000256" key="4">
    <source>
        <dbReference type="ARBA" id="ARBA00023163"/>
    </source>
</evidence>
<dbReference type="OrthoDB" id="648861at2759"/>
<reference evidence="7 8" key="1">
    <citation type="submission" date="2020-01" db="EMBL/GenBank/DDBJ databases">
        <title>Aspergillus terreus IFO 6365 whole genome shotgun sequence.</title>
        <authorList>
            <person name="Kanamasa S."/>
            <person name="Takahashi H."/>
        </authorList>
    </citation>
    <scope>NUCLEOTIDE SEQUENCE [LARGE SCALE GENOMIC DNA]</scope>
    <source>
        <strain evidence="7 8">IFO 6365</strain>
    </source>
</reference>
<dbReference type="SMART" id="SM00066">
    <property type="entry name" value="GAL4"/>
    <property type="match status" value="1"/>
</dbReference>
<keyword evidence="8" id="KW-1185">Reference proteome</keyword>
<dbReference type="GO" id="GO:0005634">
    <property type="term" value="C:nucleus"/>
    <property type="evidence" value="ECO:0007669"/>
    <property type="project" value="UniProtKB-SubCell"/>
</dbReference>
<dbReference type="GO" id="GO:0045944">
    <property type="term" value="P:positive regulation of transcription by RNA polymerase II"/>
    <property type="evidence" value="ECO:0007669"/>
    <property type="project" value="TreeGrafter"/>
</dbReference>
<gene>
    <name evidence="7" type="ORF">ATEIFO6365_0014007700</name>
</gene>
<dbReference type="Gene3D" id="4.10.240.10">
    <property type="entry name" value="Zn(2)-C6 fungal-type DNA-binding domain"/>
    <property type="match status" value="1"/>
</dbReference>
<keyword evidence="2" id="KW-0805">Transcription regulation</keyword>
<dbReference type="GO" id="GO:0000976">
    <property type="term" value="F:transcription cis-regulatory region binding"/>
    <property type="evidence" value="ECO:0007669"/>
    <property type="project" value="TreeGrafter"/>
</dbReference>
<evidence type="ECO:0000313" key="7">
    <source>
        <dbReference type="EMBL" id="GFF21145.1"/>
    </source>
</evidence>
<dbReference type="InterPro" id="IPR021858">
    <property type="entry name" value="Fun_TF"/>
</dbReference>
<evidence type="ECO:0000256" key="5">
    <source>
        <dbReference type="ARBA" id="ARBA00023242"/>
    </source>
</evidence>
<protein>
    <submittedName>
        <fullName evidence="7">C6 zinc finger domain protein</fullName>
    </submittedName>
</protein>
<evidence type="ECO:0000256" key="3">
    <source>
        <dbReference type="ARBA" id="ARBA00023125"/>
    </source>
</evidence>
<evidence type="ECO:0000256" key="1">
    <source>
        <dbReference type="ARBA" id="ARBA00004123"/>
    </source>
</evidence>
<evidence type="ECO:0000256" key="6">
    <source>
        <dbReference type="SAM" id="MobiDB-lite"/>
    </source>
</evidence>
<sequence length="625" mass="69383">MSSNSEWSTLRLGRKPRSKTGCRTCRIRKVKCDEEKLLVAGQAEPQCRRCAVAQIRCEWHGGPIPRRKPATVTPKKSQGADVYHDGATKTSAGSSVPVPRGHARHQGRGRGSVPAQPPSLSLAPLRPAQSPALLQAANSLSLSGVDRYCLEYLRDSALVVVLGKHWPWSTISYAYHRVAVREPMVMSMILASTASEIHRARCHDGDSAGHGRPAAEELSDIDGQRHYGRALAALREALKEDDVTSPARIEAIFITLWLMVDYESRFGNGVSAINIHIRGIGTILHNHIVPLLQNPPRELPAPDGGCIDSRAHSTTPATESFSPQQLTTTTQDETVTGGPLRRTSVPLFLLWSLYFFTPGAVFYGPNSPAQMDAGLFKFFLRGEPGKKSLTLPELYKISRQSPSRFWGDEYPATAQLDDMENLPGLTLYHRSHVVQFQTTELFKESHAKHTASPDHLELPKDSYQHIIAELATIADEYDTLLASAQSAPSVEIVPAGRRVMETILWAAITYYSTIVYFYLCFPAPSASQHQQHHPLLSLAAAVSRVLELALKLHRSRPRLMLRIVWPLFIAGIATPDKIYQDWVSIRLRELRKYGQNYARVSTRYDEIIGGGTFVQIPASWSRIDS</sequence>
<comment type="caution">
    <text evidence="7">The sequence shown here is derived from an EMBL/GenBank/DDBJ whole genome shotgun (WGS) entry which is preliminary data.</text>
</comment>
<dbReference type="CDD" id="cd00067">
    <property type="entry name" value="GAL4"/>
    <property type="match status" value="1"/>
</dbReference>
<keyword evidence="3" id="KW-0238">DNA-binding</keyword>
<name>A0A5M3Z6V8_ASPTE</name>
<evidence type="ECO:0000313" key="8">
    <source>
        <dbReference type="Proteomes" id="UP000452235"/>
    </source>
</evidence>
<evidence type="ECO:0000256" key="2">
    <source>
        <dbReference type="ARBA" id="ARBA00023015"/>
    </source>
</evidence>
<dbReference type="GO" id="GO:0008270">
    <property type="term" value="F:zinc ion binding"/>
    <property type="evidence" value="ECO:0007669"/>
    <property type="project" value="InterPro"/>
</dbReference>
<keyword evidence="5" id="KW-0539">Nucleus</keyword>
<dbReference type="EMBL" id="BLJY01000014">
    <property type="protein sequence ID" value="GFF21145.1"/>
    <property type="molecule type" value="Genomic_DNA"/>
</dbReference>
<dbReference type="GO" id="GO:0000981">
    <property type="term" value="F:DNA-binding transcription factor activity, RNA polymerase II-specific"/>
    <property type="evidence" value="ECO:0007669"/>
    <property type="project" value="InterPro"/>
</dbReference>
<feature type="compositionally biased region" description="Polar residues" evidence="6">
    <location>
        <begin position="312"/>
        <end position="323"/>
    </location>
</feature>
<organism evidence="7 8">
    <name type="scientific">Aspergillus terreus</name>
    <dbReference type="NCBI Taxonomy" id="33178"/>
    <lineage>
        <taxon>Eukaryota</taxon>
        <taxon>Fungi</taxon>
        <taxon>Dikarya</taxon>
        <taxon>Ascomycota</taxon>
        <taxon>Pezizomycotina</taxon>
        <taxon>Eurotiomycetes</taxon>
        <taxon>Eurotiomycetidae</taxon>
        <taxon>Eurotiales</taxon>
        <taxon>Aspergillaceae</taxon>
        <taxon>Aspergillus</taxon>
        <taxon>Aspergillus subgen. Circumdati</taxon>
    </lineage>
</organism>
<dbReference type="SUPFAM" id="SSF57701">
    <property type="entry name" value="Zn2/Cys6 DNA-binding domain"/>
    <property type="match status" value="1"/>
</dbReference>
<dbReference type="AlphaFoldDB" id="A0A5M3Z6V8"/>
<dbReference type="Pfam" id="PF11951">
    <property type="entry name" value="Fungal_trans_2"/>
    <property type="match status" value="1"/>
</dbReference>
<dbReference type="Proteomes" id="UP000452235">
    <property type="component" value="Unassembled WGS sequence"/>
</dbReference>